<dbReference type="InterPro" id="IPR050759">
    <property type="entry name" value="Serine_protease_kringle"/>
</dbReference>
<protein>
    <submittedName>
        <fullName evidence="4">Threonyl-tRNA synthetase</fullName>
        <ecNumber evidence="4">3.4.21.7</ecNumber>
    </submittedName>
</protein>
<keyword evidence="5" id="KW-1185">Reference proteome</keyword>
<dbReference type="PANTHER" id="PTHR24261">
    <property type="entry name" value="PLASMINOGEN-RELATED"/>
    <property type="match status" value="1"/>
</dbReference>
<reference evidence="4 5" key="1">
    <citation type="journal article" date="2024" name="BMC Biol.">
        <title>Comparative genomics of Ascetosporea gives new insight into the evolutionary basis for animal parasitism in Rhizaria.</title>
        <authorList>
            <person name="Hiltunen Thoren M."/>
            <person name="Onut-Brannstrom I."/>
            <person name="Alfjorden A."/>
            <person name="Peckova H."/>
            <person name="Swords F."/>
            <person name="Hooper C."/>
            <person name="Holzer A.S."/>
            <person name="Bass D."/>
            <person name="Burki F."/>
        </authorList>
    </citation>
    <scope>NUCLEOTIDE SEQUENCE [LARGE SCALE GENOMIC DNA]</scope>
    <source>
        <strain evidence="4">20-A016</strain>
    </source>
</reference>
<gene>
    <name evidence="4" type="primary">MST1_1</name>
    <name evidence="4" type="ORF">MHBO_000913</name>
</gene>
<keyword evidence="1" id="KW-0420">Kringle</keyword>
<dbReference type="InterPro" id="IPR000001">
    <property type="entry name" value="Kringle"/>
</dbReference>
<keyword evidence="4" id="KW-0378">Hydrolase</keyword>
<dbReference type="EC" id="3.4.21.7" evidence="4"/>
<dbReference type="PANTHER" id="PTHR24261:SF7">
    <property type="entry name" value="KRINGLE DOMAIN-CONTAINING PROTEIN"/>
    <property type="match status" value="1"/>
</dbReference>
<dbReference type="PRINTS" id="PR00018">
    <property type="entry name" value="KRINGLE"/>
</dbReference>
<evidence type="ECO:0000256" key="2">
    <source>
        <dbReference type="ARBA" id="ARBA00023157"/>
    </source>
</evidence>
<dbReference type="SUPFAM" id="SSF57440">
    <property type="entry name" value="Kringle-like"/>
    <property type="match status" value="1"/>
</dbReference>
<accession>A0ABV2AH88</accession>
<evidence type="ECO:0000256" key="1">
    <source>
        <dbReference type="ARBA" id="ARBA00022572"/>
    </source>
</evidence>
<dbReference type="InterPro" id="IPR038178">
    <property type="entry name" value="Kringle_sf"/>
</dbReference>
<dbReference type="GO" id="GO:0004252">
    <property type="term" value="F:serine-type endopeptidase activity"/>
    <property type="evidence" value="ECO:0007669"/>
    <property type="project" value="UniProtKB-EC"/>
</dbReference>
<comment type="caution">
    <text evidence="4">The sequence shown here is derived from an EMBL/GenBank/DDBJ whole genome shotgun (WGS) entry which is preliminary data.</text>
</comment>
<name>A0ABV2AH88_9EUKA</name>
<evidence type="ECO:0000313" key="4">
    <source>
        <dbReference type="EMBL" id="MES1919036.1"/>
    </source>
</evidence>
<keyword evidence="2" id="KW-1015">Disulfide bond</keyword>
<sequence length="345" mass="40180">MFGQPGAATNAFETCRRYRRRLCHLAELTRYANTGRSGCKYFWAYYPEYHRIFGTGILTEEDKCLTSVEYTGLIPVLQHIYSSGYIYYCAVETGPYDDCEGTGKEYKGTLSETASGYKCQHWNKIYPHKHKLKLTTSDQNFCRNPDEHRKPFCLIDDIKARNITAEYCNLNCKPYGNFDHCKISFFNKKYFKGKQCDFSVGRAEFKRFDIDSKNCLHGVPVRSVRLRGQFCIGHLNYYIVINKNREIKDFGSIVLKIFVLYDTSAQVLLRKYDPYFDHINDYDKYYVKCDPAQVDNAANEIYDQSTDHIGRTEFLTRHGKMYLEYSYGTQSASGLKGSWCCENSF</sequence>
<dbReference type="Pfam" id="PF00051">
    <property type="entry name" value="Kringle"/>
    <property type="match status" value="1"/>
</dbReference>
<dbReference type="Gene3D" id="2.40.20.10">
    <property type="entry name" value="Plasminogen Kringle 4"/>
    <property type="match status" value="1"/>
</dbReference>
<dbReference type="InterPro" id="IPR013806">
    <property type="entry name" value="Kringle-like"/>
</dbReference>
<evidence type="ECO:0000259" key="3">
    <source>
        <dbReference type="PROSITE" id="PS50070"/>
    </source>
</evidence>
<dbReference type="PROSITE" id="PS50070">
    <property type="entry name" value="KRINGLE_2"/>
    <property type="match status" value="1"/>
</dbReference>
<dbReference type="Proteomes" id="UP001439008">
    <property type="component" value="Unassembled WGS sequence"/>
</dbReference>
<evidence type="ECO:0000313" key="5">
    <source>
        <dbReference type="Proteomes" id="UP001439008"/>
    </source>
</evidence>
<feature type="domain" description="Kringle" evidence="3">
    <location>
        <begin position="97"/>
        <end position="181"/>
    </location>
</feature>
<organism evidence="4 5">
    <name type="scientific">Bonamia ostreae</name>
    <dbReference type="NCBI Taxonomy" id="126728"/>
    <lineage>
        <taxon>Eukaryota</taxon>
        <taxon>Sar</taxon>
        <taxon>Rhizaria</taxon>
        <taxon>Endomyxa</taxon>
        <taxon>Ascetosporea</taxon>
        <taxon>Haplosporida</taxon>
        <taxon>Bonamia</taxon>
    </lineage>
</organism>
<dbReference type="EMBL" id="JBDODL010000184">
    <property type="protein sequence ID" value="MES1919036.1"/>
    <property type="molecule type" value="Genomic_DNA"/>
</dbReference>
<dbReference type="SMART" id="SM00130">
    <property type="entry name" value="KR"/>
    <property type="match status" value="1"/>
</dbReference>
<proteinExistence type="predicted"/>